<reference evidence="2 3" key="1">
    <citation type="submission" date="2017-06" db="EMBL/GenBank/DDBJ databases">
        <title>Genome sequencing of cyanobaciteial culture collection at National Institute for Environmental Studies (NIES).</title>
        <authorList>
            <person name="Hirose Y."/>
            <person name="Shimura Y."/>
            <person name="Fujisawa T."/>
            <person name="Nakamura Y."/>
            <person name="Kawachi M."/>
        </authorList>
    </citation>
    <scope>NUCLEOTIDE SEQUENCE [LARGE SCALE GENOMIC DNA]</scope>
    <source>
        <strain evidence="2 3">NIES-21</strain>
    </source>
</reference>
<dbReference type="Pfam" id="PF10531">
    <property type="entry name" value="SLBB"/>
    <property type="match status" value="1"/>
</dbReference>
<dbReference type="Gene3D" id="3.10.560.10">
    <property type="entry name" value="Outer membrane lipoprotein wza domain like"/>
    <property type="match status" value="1"/>
</dbReference>
<dbReference type="InterPro" id="IPR019554">
    <property type="entry name" value="Soluble_ligand-bd"/>
</dbReference>
<protein>
    <submittedName>
        <fullName evidence="2">Polysaccharide export protein</fullName>
    </submittedName>
</protein>
<evidence type="ECO:0000259" key="1">
    <source>
        <dbReference type="Pfam" id="PF10531"/>
    </source>
</evidence>
<dbReference type="AlphaFoldDB" id="A0A1Z4GQ43"/>
<proteinExistence type="predicted"/>
<dbReference type="Proteomes" id="UP000218287">
    <property type="component" value="Chromosome"/>
</dbReference>
<gene>
    <name evidence="2" type="ORF">NIES21_54730</name>
</gene>
<dbReference type="InterPro" id="IPR049712">
    <property type="entry name" value="Poly_export"/>
</dbReference>
<keyword evidence="3" id="KW-1185">Reference proteome</keyword>
<sequence length="146" mass="15054">MQDGDTIVIPTATDVTAAEATQLANTTLSPNTIQVGVVGEVKRPGATELKPNSSLNQALLAAGGFDSTASRAAVDLVRLNPDGSVTKRVVKVNFADGINEATNPILRNNDVVIVSRNGLAKTGQTLGAIAGPFGVILNVLRLFTGF</sequence>
<evidence type="ECO:0000313" key="3">
    <source>
        <dbReference type="Proteomes" id="UP000218287"/>
    </source>
</evidence>
<organism evidence="2 3">
    <name type="scientific">Anabaenopsis circularis NIES-21</name>
    <dbReference type="NCBI Taxonomy" id="1085406"/>
    <lineage>
        <taxon>Bacteria</taxon>
        <taxon>Bacillati</taxon>
        <taxon>Cyanobacteriota</taxon>
        <taxon>Cyanophyceae</taxon>
        <taxon>Nostocales</taxon>
        <taxon>Nodulariaceae</taxon>
        <taxon>Anabaenopsis</taxon>
    </lineage>
</organism>
<dbReference type="EMBL" id="AP018174">
    <property type="protein sequence ID" value="BAY19609.1"/>
    <property type="molecule type" value="Genomic_DNA"/>
</dbReference>
<dbReference type="PANTHER" id="PTHR33619">
    <property type="entry name" value="POLYSACCHARIDE EXPORT PROTEIN GFCE-RELATED"/>
    <property type="match status" value="1"/>
</dbReference>
<evidence type="ECO:0000313" key="2">
    <source>
        <dbReference type="EMBL" id="BAY19609.1"/>
    </source>
</evidence>
<dbReference type="GO" id="GO:0015159">
    <property type="term" value="F:polysaccharide transmembrane transporter activity"/>
    <property type="evidence" value="ECO:0007669"/>
    <property type="project" value="InterPro"/>
</dbReference>
<accession>A0A1Z4GQ43</accession>
<dbReference type="PANTHER" id="PTHR33619:SF3">
    <property type="entry name" value="POLYSACCHARIDE EXPORT PROTEIN GFCE-RELATED"/>
    <property type="match status" value="1"/>
</dbReference>
<feature type="domain" description="Soluble ligand binding" evidence="1">
    <location>
        <begin position="35"/>
        <end position="87"/>
    </location>
</feature>
<name>A0A1Z4GQ43_9CYAN</name>